<organism evidence="1 2">
    <name type="scientific">Blautia hydrogenotrophica (strain DSM 10507 / JCM 14656 / S5a33)</name>
    <name type="common">Ruminococcus hydrogenotrophicus</name>
    <dbReference type="NCBI Taxonomy" id="476272"/>
    <lineage>
        <taxon>Bacteria</taxon>
        <taxon>Bacillati</taxon>
        <taxon>Bacillota</taxon>
        <taxon>Clostridia</taxon>
        <taxon>Lachnospirales</taxon>
        <taxon>Lachnospiraceae</taxon>
        <taxon>Blautia</taxon>
    </lineage>
</organism>
<evidence type="ECO:0000313" key="1">
    <source>
        <dbReference type="EMBL" id="EEG48262.1"/>
    </source>
</evidence>
<dbReference type="AlphaFoldDB" id="C0CPU2"/>
<keyword evidence="2" id="KW-1185">Reference proteome</keyword>
<dbReference type="GeneID" id="98633788"/>
<reference evidence="1 2" key="2">
    <citation type="submission" date="2009-02" db="EMBL/GenBank/DDBJ databases">
        <title>Draft genome sequence of Blautia hydrogenotrophica DSM 10507 (Ruminococcus hydrogenotrophicus DSM 10507).</title>
        <authorList>
            <person name="Sudarsanam P."/>
            <person name="Ley R."/>
            <person name="Guruge J."/>
            <person name="Turnbaugh P.J."/>
            <person name="Mahowald M."/>
            <person name="Liep D."/>
            <person name="Gordon J."/>
        </authorList>
    </citation>
    <scope>NUCLEOTIDE SEQUENCE [LARGE SCALE GENOMIC DNA]</scope>
    <source>
        <strain evidence="2">DSM 10507 / JCM 14656 / S5a33</strain>
    </source>
</reference>
<protein>
    <submittedName>
        <fullName evidence="1">Uncharacterized protein</fullName>
    </submittedName>
</protein>
<accession>C0CPU2</accession>
<dbReference type="EMBL" id="ACBZ01000158">
    <property type="protein sequence ID" value="EEG48262.1"/>
    <property type="molecule type" value="Genomic_DNA"/>
</dbReference>
<reference evidence="1 2" key="1">
    <citation type="submission" date="2009-01" db="EMBL/GenBank/DDBJ databases">
        <authorList>
            <person name="Fulton L."/>
            <person name="Clifton S."/>
            <person name="Fulton B."/>
            <person name="Xu J."/>
            <person name="Minx P."/>
            <person name="Pepin K.H."/>
            <person name="Johnson M."/>
            <person name="Bhonagiri V."/>
            <person name="Nash W.E."/>
            <person name="Mardis E.R."/>
            <person name="Wilson R.K."/>
        </authorList>
    </citation>
    <scope>NUCLEOTIDE SEQUENCE [LARGE SCALE GENOMIC DNA]</scope>
    <source>
        <strain evidence="2">DSM 10507 / JCM 14656 / S5a33</strain>
    </source>
</reference>
<comment type="caution">
    <text evidence="1">The sequence shown here is derived from an EMBL/GenBank/DDBJ whole genome shotgun (WGS) entry which is preliminary data.</text>
</comment>
<dbReference type="HOGENOM" id="CLU_3230363_0_0_9"/>
<evidence type="ECO:0000313" key="2">
    <source>
        <dbReference type="Proteomes" id="UP000003100"/>
    </source>
</evidence>
<sequence length="43" mass="5051">MVLFVALTNADDWVEMALFAETYQEYFKKYLKMECLPMIPSAV</sequence>
<proteinExistence type="predicted"/>
<gene>
    <name evidence="1" type="ORF">RUMHYD_02893</name>
</gene>
<name>C0CPU2_BLAHS</name>
<dbReference type="RefSeq" id="WP_005950637.1">
    <property type="nucleotide sequence ID" value="NZ_CP136423.1"/>
</dbReference>
<dbReference type="Proteomes" id="UP000003100">
    <property type="component" value="Unassembled WGS sequence"/>
</dbReference>
<dbReference type="PATRIC" id="fig|476272.21.peg.1025"/>